<gene>
    <name evidence="1" type="ORF">CVV68_08215</name>
</gene>
<accession>A0A2V5LAN9</accession>
<name>A0A2V5LAN9_9MICC</name>
<evidence type="ECO:0000313" key="2">
    <source>
        <dbReference type="Proteomes" id="UP000247832"/>
    </source>
</evidence>
<organism evidence="1 2">
    <name type="scientific">Arthrobacter livingstonensis</name>
    <dbReference type="NCBI Taxonomy" id="670078"/>
    <lineage>
        <taxon>Bacteria</taxon>
        <taxon>Bacillati</taxon>
        <taxon>Actinomycetota</taxon>
        <taxon>Actinomycetes</taxon>
        <taxon>Micrococcales</taxon>
        <taxon>Micrococcaceae</taxon>
        <taxon>Arthrobacter</taxon>
    </lineage>
</organism>
<reference evidence="1 2" key="1">
    <citation type="submission" date="2018-05" db="EMBL/GenBank/DDBJ databases">
        <title>Genetic diversity of glacier-inhabiting Cryobacterium bacteria in China and description of Cryobacterium mengkeensis sp. nov. and Arthrobacter glacialis sp. nov.</title>
        <authorList>
            <person name="Liu Q."/>
            <person name="Xin Y.-H."/>
        </authorList>
    </citation>
    <scope>NUCLEOTIDE SEQUENCE [LARGE SCALE GENOMIC DNA]</scope>
    <source>
        <strain evidence="1 2">LI2</strain>
    </source>
</reference>
<keyword evidence="2" id="KW-1185">Reference proteome</keyword>
<dbReference type="EMBL" id="QJVD01000007">
    <property type="protein sequence ID" value="PYI67842.1"/>
    <property type="molecule type" value="Genomic_DNA"/>
</dbReference>
<sequence>MTEGHFVLRLNDPAIAFCDASAADLLHCYGRLRRALVSIKGAVGAQLYLALTWQPVGDAVGEPVAETSTPTVHAFFQWPGSTTAAAPLRLPAHQRVAAVGTEEVDALLRQWLAEGAPLAPASDAPTAAAGAARPNGALSGVPRLDEAASFHVEPARARPGKQFTTGHWTASPVLAAPSLDELGPGALLELAGTVEALLSHGNPPMSGATVWATDPWTRDSCSAPFIHIFGRLHSDARHLVADFVTGGGLELPG</sequence>
<dbReference type="OrthoDB" id="3815817at2"/>
<comment type="caution">
    <text evidence="1">The sequence shown here is derived from an EMBL/GenBank/DDBJ whole genome shotgun (WGS) entry which is preliminary data.</text>
</comment>
<evidence type="ECO:0000313" key="1">
    <source>
        <dbReference type="EMBL" id="PYI67842.1"/>
    </source>
</evidence>
<dbReference type="AlphaFoldDB" id="A0A2V5LAN9"/>
<proteinExistence type="predicted"/>
<dbReference type="Proteomes" id="UP000247832">
    <property type="component" value="Unassembled WGS sequence"/>
</dbReference>
<dbReference type="RefSeq" id="WP_110500517.1">
    <property type="nucleotide sequence ID" value="NZ_QJVD01000007.1"/>
</dbReference>
<protein>
    <submittedName>
        <fullName evidence="1">Uncharacterized protein</fullName>
    </submittedName>
</protein>